<keyword evidence="4" id="KW-1185">Reference proteome</keyword>
<keyword evidence="1" id="KW-0479">Metal-binding</keyword>
<keyword evidence="2" id="KW-0456">Lyase</keyword>
<evidence type="ECO:0000256" key="2">
    <source>
        <dbReference type="ARBA" id="ARBA00023239"/>
    </source>
</evidence>
<dbReference type="InterPro" id="IPR002762">
    <property type="entry name" value="CbiX-like"/>
</dbReference>
<dbReference type="Proteomes" id="UP001462640">
    <property type="component" value="Unassembled WGS sequence"/>
</dbReference>
<reference evidence="3 4" key="1">
    <citation type="submission" date="2024-05" db="EMBL/GenBank/DDBJ databases">
        <title>Roseateles sp. 2.12 16S ribosomal RNA gene Genome sequencing and assembly.</title>
        <authorList>
            <person name="Woo H."/>
        </authorList>
    </citation>
    <scope>NUCLEOTIDE SEQUENCE [LARGE SCALE GENOMIC DNA]</scope>
    <source>
        <strain evidence="3 4">2.12</strain>
    </source>
</reference>
<dbReference type="PANTHER" id="PTHR33542">
    <property type="entry name" value="SIROHYDROCHLORIN FERROCHELATASE, CHLOROPLASTIC"/>
    <property type="match status" value="1"/>
</dbReference>
<dbReference type="Pfam" id="PF01903">
    <property type="entry name" value="CbiX"/>
    <property type="match status" value="1"/>
</dbReference>
<evidence type="ECO:0000256" key="1">
    <source>
        <dbReference type="ARBA" id="ARBA00022723"/>
    </source>
</evidence>
<gene>
    <name evidence="3" type="ORF">ABDJ40_12095</name>
</gene>
<dbReference type="SUPFAM" id="SSF53800">
    <property type="entry name" value="Chelatase"/>
    <property type="match status" value="1"/>
</dbReference>
<evidence type="ECO:0000313" key="3">
    <source>
        <dbReference type="EMBL" id="MEO3713507.1"/>
    </source>
</evidence>
<dbReference type="PANTHER" id="PTHR33542:SF5">
    <property type="entry name" value="FERROCHELATASE CHE1"/>
    <property type="match status" value="1"/>
</dbReference>
<protein>
    <submittedName>
        <fullName evidence="3">CbiX/SirB N-terminal domain-containing protein</fullName>
    </submittedName>
</protein>
<dbReference type="InterPro" id="IPR050963">
    <property type="entry name" value="Sirohydro_Cobaltochel/CbiX"/>
</dbReference>
<dbReference type="Gene3D" id="3.40.50.1400">
    <property type="match status" value="1"/>
</dbReference>
<name>A0ABV0GEP3_9BURK</name>
<dbReference type="RefSeq" id="WP_347610010.1">
    <property type="nucleotide sequence ID" value="NZ_JBDPZC010000005.1"/>
</dbReference>
<organism evidence="3 4">
    <name type="scientific">Roseateles flavus</name>
    <dbReference type="NCBI Taxonomy" id="3149041"/>
    <lineage>
        <taxon>Bacteria</taxon>
        <taxon>Pseudomonadati</taxon>
        <taxon>Pseudomonadota</taxon>
        <taxon>Betaproteobacteria</taxon>
        <taxon>Burkholderiales</taxon>
        <taxon>Sphaerotilaceae</taxon>
        <taxon>Roseateles</taxon>
    </lineage>
</organism>
<comment type="caution">
    <text evidence="3">The sequence shown here is derived from an EMBL/GenBank/DDBJ whole genome shotgun (WGS) entry which is preliminary data.</text>
</comment>
<dbReference type="EMBL" id="JBDPZC010000005">
    <property type="protein sequence ID" value="MEO3713507.1"/>
    <property type="molecule type" value="Genomic_DNA"/>
</dbReference>
<accession>A0ABV0GEP3</accession>
<sequence>MDGLLLFAHGARDPRWASPFEAVARRIAQQRPGVAVALGFLEFMQPDFAGAVASLIDQGCTRIHVMPMFLGSGGHVQRDLPGLVDQQRALHGERIEWTLQAPLGEIASVIDAMAEACMAPLDGPLSKT</sequence>
<proteinExistence type="predicted"/>
<evidence type="ECO:0000313" key="4">
    <source>
        <dbReference type="Proteomes" id="UP001462640"/>
    </source>
</evidence>
<dbReference type="CDD" id="cd03416">
    <property type="entry name" value="CbiX_SirB_N"/>
    <property type="match status" value="1"/>
</dbReference>